<dbReference type="Pfam" id="PF23562">
    <property type="entry name" value="AMP-binding_C_3"/>
    <property type="match status" value="1"/>
</dbReference>
<feature type="region of interest" description="Disordered" evidence="3">
    <location>
        <begin position="1"/>
        <end position="21"/>
    </location>
</feature>
<dbReference type="Proteomes" id="UP000481288">
    <property type="component" value="Unassembled WGS sequence"/>
</dbReference>
<dbReference type="Gene3D" id="3.40.50.12780">
    <property type="entry name" value="N-terminal domain of ligase-like"/>
    <property type="match status" value="2"/>
</dbReference>
<reference evidence="4 5" key="1">
    <citation type="submission" date="2018-05" db="EMBL/GenBank/DDBJ databases">
        <title>Whole genome sequencing for identification of molecular markers to develop diagnostic detection tools for the regulated plant pathogen Lachnellula willkommii.</title>
        <authorList>
            <person name="Giroux E."/>
            <person name="Bilodeau G."/>
        </authorList>
    </citation>
    <scope>NUCLEOTIDE SEQUENCE [LARGE SCALE GENOMIC DNA]</scope>
    <source>
        <strain evidence="4 5">CBS 625.97</strain>
    </source>
</reference>
<gene>
    <name evidence="4" type="primary">FUB8_2</name>
    <name evidence="4" type="ORF">LCER1_G005171</name>
</gene>
<keyword evidence="1" id="KW-0596">Phosphopantetheine</keyword>
<evidence type="ECO:0000313" key="4">
    <source>
        <dbReference type="EMBL" id="TVY53832.1"/>
    </source>
</evidence>
<evidence type="ECO:0000256" key="1">
    <source>
        <dbReference type="ARBA" id="ARBA00022450"/>
    </source>
</evidence>
<keyword evidence="5" id="KW-1185">Reference proteome</keyword>
<organism evidence="4 5">
    <name type="scientific">Lachnellula cervina</name>
    <dbReference type="NCBI Taxonomy" id="1316786"/>
    <lineage>
        <taxon>Eukaryota</taxon>
        <taxon>Fungi</taxon>
        <taxon>Dikarya</taxon>
        <taxon>Ascomycota</taxon>
        <taxon>Pezizomycotina</taxon>
        <taxon>Leotiomycetes</taxon>
        <taxon>Helotiales</taxon>
        <taxon>Lachnaceae</taxon>
        <taxon>Lachnellula</taxon>
    </lineage>
</organism>
<comment type="caution">
    <text evidence="4">The sequence shown here is derived from an EMBL/GenBank/DDBJ whole genome shotgun (WGS) entry which is preliminary data.</text>
</comment>
<protein>
    <submittedName>
        <fullName evidence="4">Non-canonical non-ribosomal peptide synthetase FUB8</fullName>
    </submittedName>
</protein>
<dbReference type="AlphaFoldDB" id="A0A7D8URS6"/>
<dbReference type="InterPro" id="IPR042099">
    <property type="entry name" value="ANL_N_sf"/>
</dbReference>
<sequence length="754" mass="84193">MLREVVSSQPERNPPLPQYGRRLPPVLLDEIAAEDPERVLYLIPATDKMQDGFQDINYKTVENAVNRCAHWLKQTLGTDKSRVFCYLGPLDLRYVILVMTAPNAGHTAFFTTQRNSLEAHISLVKRAGCSALLVPKEPMLIARHILEGWPMENVTTPDLDYFLDKQLVEIITFQKTFEEPVPVTYGSYGGMDSQLLIPSLGHKPIFLSYIQGKGVFFALPMFHAASLNWTVGIALFARVTCVLPPPMPLTADLASQIFQHSQSYGAVMAPSLVVDCYNNDTYCVRMLQNLKLIVYRGGMLPEEIGDVLCKRIKLMTLMESCETALLPHQMLDDPRDWKYISLSPCLGHTFKDERDGLGNLTYHKTKEKEEHALGDLFEPHPLKIGLWHFRARADDIISFTTAEKLNPSTLESTIQANPLVKSAVIGGQGQFQASLLLEPREYPRKVTEERAFLDQVWPSIIQANRECPSHGRIMRGFVMLTDPAKPLPRAKWKSLYERLALFRQTSKEPVVQSSVSTRNPHGNESQKDNGDALSDKMALAIEAMVDQKVSAALNPFCICSSVSYAAAQEAKSPTRGAAPQEEIVDSAVNVLNTTIAHAVQPSEFSYCNLPIPDPGRLRNPPLTPKGISQAQALSKHFPHQRTINAVLCSPLQRTLETALTALDSSAPPFKIIAYPNLREYGRCAGNTGAGLAQLKEEMDLQGKRERVDLGLVGEGWEKELDTSWKEMRERARTVRQELWELGCMVMGGGEGMWK</sequence>
<feature type="region of interest" description="Disordered" evidence="3">
    <location>
        <begin position="510"/>
        <end position="531"/>
    </location>
</feature>
<dbReference type="OrthoDB" id="429813at2759"/>
<dbReference type="InterPro" id="IPR029033">
    <property type="entry name" value="His_PPase_superfam"/>
</dbReference>
<feature type="compositionally biased region" description="Polar residues" evidence="3">
    <location>
        <begin position="1"/>
        <end position="11"/>
    </location>
</feature>
<feature type="compositionally biased region" description="Polar residues" evidence="3">
    <location>
        <begin position="511"/>
        <end position="523"/>
    </location>
</feature>
<dbReference type="PANTHER" id="PTHR43439:SF2">
    <property type="entry name" value="ENZYME, PUTATIVE (JCVI)-RELATED"/>
    <property type="match status" value="1"/>
</dbReference>
<name>A0A7D8URS6_9HELO</name>
<dbReference type="SUPFAM" id="SSF56801">
    <property type="entry name" value="Acetyl-CoA synthetase-like"/>
    <property type="match status" value="1"/>
</dbReference>
<dbReference type="Gene3D" id="3.40.50.1240">
    <property type="entry name" value="Phosphoglycerate mutase-like"/>
    <property type="match status" value="1"/>
</dbReference>
<dbReference type="PANTHER" id="PTHR43439">
    <property type="entry name" value="PHENYLACETATE-COENZYME A LIGASE"/>
    <property type="match status" value="1"/>
</dbReference>
<dbReference type="EMBL" id="QGMG01000408">
    <property type="protein sequence ID" value="TVY53832.1"/>
    <property type="molecule type" value="Genomic_DNA"/>
</dbReference>
<dbReference type="InterPro" id="IPR013078">
    <property type="entry name" value="His_Pase_superF_clade-1"/>
</dbReference>
<evidence type="ECO:0000313" key="5">
    <source>
        <dbReference type="Proteomes" id="UP000481288"/>
    </source>
</evidence>
<accession>A0A7D8URS6</accession>
<dbReference type="Pfam" id="PF00300">
    <property type="entry name" value="His_Phos_1"/>
    <property type="match status" value="1"/>
</dbReference>
<dbReference type="CDD" id="cd07067">
    <property type="entry name" value="HP_PGM_like"/>
    <property type="match status" value="1"/>
</dbReference>
<evidence type="ECO:0000256" key="3">
    <source>
        <dbReference type="SAM" id="MobiDB-lite"/>
    </source>
</evidence>
<proteinExistence type="predicted"/>
<keyword evidence="2" id="KW-0597">Phosphoprotein</keyword>
<dbReference type="SUPFAM" id="SSF53254">
    <property type="entry name" value="Phosphoglycerate mutase-like"/>
    <property type="match status" value="1"/>
</dbReference>
<evidence type="ECO:0000256" key="2">
    <source>
        <dbReference type="ARBA" id="ARBA00022553"/>
    </source>
</evidence>
<feature type="non-terminal residue" evidence="4">
    <location>
        <position position="754"/>
    </location>
</feature>
<dbReference type="InterPro" id="IPR051414">
    <property type="entry name" value="Adenylate-forming_Reductase"/>
</dbReference>